<dbReference type="InterPro" id="IPR026992">
    <property type="entry name" value="DIOX_N"/>
</dbReference>
<comment type="caution">
    <text evidence="8">The sequence shown here is derived from an EMBL/GenBank/DDBJ whole genome shotgun (WGS) entry which is preliminary data.</text>
</comment>
<organism evidence="8 9">
    <name type="scientific">Raphidocelis subcapitata</name>
    <dbReference type="NCBI Taxonomy" id="307507"/>
    <lineage>
        <taxon>Eukaryota</taxon>
        <taxon>Viridiplantae</taxon>
        <taxon>Chlorophyta</taxon>
        <taxon>core chlorophytes</taxon>
        <taxon>Chlorophyceae</taxon>
        <taxon>CS clade</taxon>
        <taxon>Sphaeropleales</taxon>
        <taxon>Selenastraceae</taxon>
        <taxon>Raphidocelis</taxon>
    </lineage>
</organism>
<sequence length="382" mass="40420">MDQLNSASSGGDLAATVGGDAAGWDAAGWDGTRPQAFQMPPAAVPVIDLSAPDEAATVAALGRACRDSGFFIAAGHGVPQPVVDAMFDQMRRLFALPLEDKMKMLQDENNRGYTPMAEETLDPERQTRGDTKEGFYFGREVPAGSPEADLPLHGPNVWPPPALLPGFRPAAEAYFREASTLGHRLLRLLALSLGLEPAHFDRYFDPPMAFLRPLRYGPEASSPGEGVFGAGAHTDYGMLTILATDGSPGLQVRLGGAWVEVPPAPGCFVCNLGDMLERWTNGLYRSTLHRVVSTSGKERFSLPFFFEPNFSAVVEALPCCVTPDRPARHPPTTAGAHLLEKYAATHAGYQQGAEKSGAGAGGGRENGGDQSDGGGGGAEEGR</sequence>
<dbReference type="STRING" id="307507.A0A2V0PI84"/>
<evidence type="ECO:0000259" key="7">
    <source>
        <dbReference type="PROSITE" id="PS51471"/>
    </source>
</evidence>
<evidence type="ECO:0000256" key="5">
    <source>
        <dbReference type="RuleBase" id="RU003682"/>
    </source>
</evidence>
<feature type="region of interest" description="Disordered" evidence="6">
    <location>
        <begin position="350"/>
        <end position="382"/>
    </location>
</feature>
<dbReference type="InterPro" id="IPR044861">
    <property type="entry name" value="IPNS-like_FE2OG_OXY"/>
</dbReference>
<feature type="domain" description="Fe2OG dioxygenase" evidence="7">
    <location>
        <begin position="206"/>
        <end position="308"/>
    </location>
</feature>
<dbReference type="GO" id="GO:0046872">
    <property type="term" value="F:metal ion binding"/>
    <property type="evidence" value="ECO:0007669"/>
    <property type="project" value="UniProtKB-KW"/>
</dbReference>
<dbReference type="OrthoDB" id="288590at2759"/>
<accession>A0A2V0PI84</accession>
<proteinExistence type="inferred from homology"/>
<dbReference type="Pfam" id="PF03171">
    <property type="entry name" value="2OG-FeII_Oxy"/>
    <property type="match status" value="1"/>
</dbReference>
<evidence type="ECO:0000256" key="2">
    <source>
        <dbReference type="ARBA" id="ARBA00022723"/>
    </source>
</evidence>
<evidence type="ECO:0000256" key="1">
    <source>
        <dbReference type="ARBA" id="ARBA00008056"/>
    </source>
</evidence>
<feature type="compositionally biased region" description="Gly residues" evidence="6">
    <location>
        <begin position="358"/>
        <end position="382"/>
    </location>
</feature>
<comment type="similarity">
    <text evidence="1 5">Belongs to the iron/ascorbate-dependent oxidoreductase family.</text>
</comment>
<reference evidence="8 9" key="1">
    <citation type="journal article" date="2018" name="Sci. Rep.">
        <title>Raphidocelis subcapitata (=Pseudokirchneriella subcapitata) provides an insight into genome evolution and environmental adaptations in the Sphaeropleales.</title>
        <authorList>
            <person name="Suzuki S."/>
            <person name="Yamaguchi H."/>
            <person name="Nakajima N."/>
            <person name="Kawachi M."/>
        </authorList>
    </citation>
    <scope>NUCLEOTIDE SEQUENCE [LARGE SCALE GENOMIC DNA]</scope>
    <source>
        <strain evidence="8 9">NIES-35</strain>
    </source>
</reference>
<dbReference type="Proteomes" id="UP000247498">
    <property type="component" value="Unassembled WGS sequence"/>
</dbReference>
<dbReference type="InterPro" id="IPR027443">
    <property type="entry name" value="IPNS-like_sf"/>
</dbReference>
<dbReference type="PROSITE" id="PS51471">
    <property type="entry name" value="FE2OG_OXY"/>
    <property type="match status" value="1"/>
</dbReference>
<dbReference type="FunFam" id="2.60.120.330:FF:000006">
    <property type="entry name" value="2-oxoglutarate-Fe(II) type oxidoreductase hxnY"/>
    <property type="match status" value="1"/>
</dbReference>
<keyword evidence="3 5" id="KW-0560">Oxidoreductase</keyword>
<keyword evidence="4 5" id="KW-0408">Iron</keyword>
<gene>
    <name evidence="8" type="ORF">Rsub_09641</name>
</gene>
<dbReference type="PRINTS" id="PR00682">
    <property type="entry name" value="IPNSYNTHASE"/>
</dbReference>
<evidence type="ECO:0000256" key="6">
    <source>
        <dbReference type="SAM" id="MobiDB-lite"/>
    </source>
</evidence>
<evidence type="ECO:0000256" key="4">
    <source>
        <dbReference type="ARBA" id="ARBA00023004"/>
    </source>
</evidence>
<dbReference type="GO" id="GO:0051213">
    <property type="term" value="F:dioxygenase activity"/>
    <property type="evidence" value="ECO:0007669"/>
    <property type="project" value="UniProtKB-ARBA"/>
</dbReference>
<dbReference type="Pfam" id="PF14226">
    <property type="entry name" value="DIOX_N"/>
    <property type="match status" value="1"/>
</dbReference>
<name>A0A2V0PI84_9CHLO</name>
<keyword evidence="2 5" id="KW-0479">Metal-binding</keyword>
<dbReference type="PANTHER" id="PTHR10209:SF867">
    <property type="entry name" value="2-OXOGLUTARATE (2OG) AND FE(II)-DEPENDENT OXYGENASE SUPERFAMILY PROTEIN"/>
    <property type="match status" value="1"/>
</dbReference>
<evidence type="ECO:0000256" key="3">
    <source>
        <dbReference type="ARBA" id="ARBA00023002"/>
    </source>
</evidence>
<keyword evidence="9" id="KW-1185">Reference proteome</keyword>
<dbReference type="InParanoid" id="A0A2V0PI84"/>
<dbReference type="AlphaFoldDB" id="A0A2V0PI84"/>
<dbReference type="EMBL" id="BDRX01000086">
    <property type="protein sequence ID" value="GBF96785.1"/>
    <property type="molecule type" value="Genomic_DNA"/>
</dbReference>
<dbReference type="PANTHER" id="PTHR10209">
    <property type="entry name" value="OXIDOREDUCTASE, 2OG-FE II OXYGENASE FAMILY PROTEIN"/>
    <property type="match status" value="1"/>
</dbReference>
<protein>
    <submittedName>
        <fullName evidence="8">Adenine guanine permease</fullName>
    </submittedName>
</protein>
<dbReference type="Gene3D" id="2.60.120.330">
    <property type="entry name" value="B-lactam Antibiotic, Isopenicillin N Synthase, Chain"/>
    <property type="match status" value="1"/>
</dbReference>
<dbReference type="InterPro" id="IPR005123">
    <property type="entry name" value="Oxoglu/Fe-dep_dioxygenase_dom"/>
</dbReference>
<dbReference type="SUPFAM" id="SSF51197">
    <property type="entry name" value="Clavaminate synthase-like"/>
    <property type="match status" value="1"/>
</dbReference>
<dbReference type="FunCoup" id="A0A2V0PI84">
    <property type="interactions" value="53"/>
</dbReference>
<evidence type="ECO:0000313" key="8">
    <source>
        <dbReference type="EMBL" id="GBF96785.1"/>
    </source>
</evidence>
<evidence type="ECO:0000313" key="9">
    <source>
        <dbReference type="Proteomes" id="UP000247498"/>
    </source>
</evidence>